<dbReference type="Proteomes" id="UP001056855">
    <property type="component" value="Chromosome"/>
</dbReference>
<gene>
    <name evidence="2" type="ORF">NGM29_03335</name>
</gene>
<keyword evidence="3" id="KW-1185">Reference proteome</keyword>
<feature type="transmembrane region" description="Helical" evidence="1">
    <location>
        <begin position="12"/>
        <end position="29"/>
    </location>
</feature>
<name>A0A9E7SXR3_9EURY</name>
<proteinExistence type="predicted"/>
<dbReference type="KEGG" id="sawl:NGM29_03335"/>
<dbReference type="GeneID" id="73289047"/>
<keyword evidence="1" id="KW-0472">Membrane</keyword>
<accession>A0A9E7SXR3</accession>
<evidence type="ECO:0000313" key="3">
    <source>
        <dbReference type="Proteomes" id="UP001056855"/>
    </source>
</evidence>
<dbReference type="RefSeq" id="WP_254158964.1">
    <property type="nucleotide sequence ID" value="NZ_CP100355.1"/>
</dbReference>
<reference evidence="2" key="1">
    <citation type="submission" date="2022-06" db="EMBL/GenBank/DDBJ databases">
        <title>Diverse halophilic archaea isolated from saline environments.</title>
        <authorList>
            <person name="Cui H.-L."/>
        </authorList>
    </citation>
    <scope>NUCLEOTIDE SEQUENCE</scope>
    <source>
        <strain evidence="2">WLHS1</strain>
    </source>
</reference>
<protein>
    <submittedName>
        <fullName evidence="2">Uncharacterized protein</fullName>
    </submittedName>
</protein>
<organism evidence="2 3">
    <name type="scientific">Natronosalvus rutilus</name>
    <dbReference type="NCBI Taxonomy" id="2953753"/>
    <lineage>
        <taxon>Archaea</taxon>
        <taxon>Methanobacteriati</taxon>
        <taxon>Methanobacteriota</taxon>
        <taxon>Stenosarchaea group</taxon>
        <taxon>Halobacteria</taxon>
        <taxon>Halobacteriales</taxon>
        <taxon>Natrialbaceae</taxon>
        <taxon>Natronosalvus</taxon>
    </lineage>
</organism>
<feature type="transmembrane region" description="Helical" evidence="1">
    <location>
        <begin position="41"/>
        <end position="60"/>
    </location>
</feature>
<evidence type="ECO:0000313" key="2">
    <source>
        <dbReference type="EMBL" id="UTF54328.1"/>
    </source>
</evidence>
<dbReference type="AlphaFoldDB" id="A0A9E7SXR3"/>
<dbReference type="EMBL" id="CP100355">
    <property type="protein sequence ID" value="UTF54328.1"/>
    <property type="molecule type" value="Genomic_DNA"/>
</dbReference>
<evidence type="ECO:0000256" key="1">
    <source>
        <dbReference type="SAM" id="Phobius"/>
    </source>
</evidence>
<sequence>MFDTATTTNGFTGMGYAVPVAGFVALGLVTLREWNAFEAKLTAAVGVLTLLSLGVIYTSLENVFAVDYPAHYVTVSPEPGLYVAALASVLVAVAGYRGMRVAAVPETATSAASEPRE</sequence>
<keyword evidence="1" id="KW-1133">Transmembrane helix</keyword>
<feature type="transmembrane region" description="Helical" evidence="1">
    <location>
        <begin position="80"/>
        <end position="96"/>
    </location>
</feature>
<keyword evidence="1" id="KW-0812">Transmembrane</keyword>